<dbReference type="AlphaFoldDB" id="A0A0L7CXJ0"/>
<dbReference type="PATRIC" id="fig|1365964.3.peg.1706"/>
<proteinExistence type="predicted"/>
<name>A0A0L7CXJ0_BIFBR</name>
<reference evidence="2 3" key="1">
    <citation type="journal article" date="2015" name="Int J Genomics">
        <title>Comparative Genomics Revealed Genetic Diversity and Species/Strain-Level Differences in Carbohydrate Metabolism of Three Probiotic Bifidobacterial Species.</title>
        <authorList>
            <person name="Odamaki T."/>
            <person name="Horigome A."/>
            <person name="Sugahara H."/>
            <person name="Hashikura N."/>
            <person name="Minami J."/>
            <person name="Xiao J.Z."/>
            <person name="Abe F."/>
        </authorList>
    </citation>
    <scope>NUCLEOTIDE SEQUENCE [LARGE SCALE GENOMIC DNA]</scope>
    <source>
        <strain evidence="2 3">MCC 1114</strain>
    </source>
</reference>
<dbReference type="PROSITE" id="PS50943">
    <property type="entry name" value="HTH_CROC1"/>
    <property type="match status" value="1"/>
</dbReference>
<dbReference type="InterPro" id="IPR001387">
    <property type="entry name" value="Cro/C1-type_HTH"/>
</dbReference>
<evidence type="ECO:0000259" key="1">
    <source>
        <dbReference type="PROSITE" id="PS50943"/>
    </source>
</evidence>
<accession>A0A0L7CXJ0</accession>
<dbReference type="InterPro" id="IPR010982">
    <property type="entry name" value="Lambda_DNA-bd_dom_sf"/>
</dbReference>
<dbReference type="EMBL" id="AVQC01000015">
    <property type="protein sequence ID" value="KOA64460.1"/>
    <property type="molecule type" value="Genomic_DNA"/>
</dbReference>
<dbReference type="Proteomes" id="UP000036802">
    <property type="component" value="Unassembled WGS sequence"/>
</dbReference>
<protein>
    <recommendedName>
        <fullName evidence="1">HTH cro/C1-type domain-containing protein</fullName>
    </recommendedName>
</protein>
<evidence type="ECO:0000313" key="3">
    <source>
        <dbReference type="Proteomes" id="UP000036802"/>
    </source>
</evidence>
<dbReference type="SMART" id="SM00530">
    <property type="entry name" value="HTH_XRE"/>
    <property type="match status" value="1"/>
</dbReference>
<organism evidence="2 3">
    <name type="scientific">Bifidobacterium breve MCC 1114</name>
    <dbReference type="NCBI Taxonomy" id="1365964"/>
    <lineage>
        <taxon>Bacteria</taxon>
        <taxon>Bacillati</taxon>
        <taxon>Actinomycetota</taxon>
        <taxon>Actinomycetes</taxon>
        <taxon>Bifidobacteriales</taxon>
        <taxon>Bifidobacteriaceae</taxon>
        <taxon>Bifidobacterium</taxon>
    </lineage>
</organism>
<dbReference type="SUPFAM" id="SSF47413">
    <property type="entry name" value="lambda repressor-like DNA-binding domains"/>
    <property type="match status" value="1"/>
</dbReference>
<sequence>MTSQIVAAGAATAIDLLCKSNHVTRAELSRELHITRSAMSQKMTGKSMFTLRQIRQIADYFDVSVDSLLGRAPLEVA</sequence>
<feature type="domain" description="HTH cro/C1-type" evidence="1">
    <location>
        <begin position="14"/>
        <end position="68"/>
    </location>
</feature>
<dbReference type="InterPro" id="IPR013975">
    <property type="entry name" value="Tscrpt_reg_BetR_N"/>
</dbReference>
<dbReference type="Pfam" id="PF08667">
    <property type="entry name" value="BetR"/>
    <property type="match status" value="1"/>
</dbReference>
<dbReference type="CDD" id="cd00093">
    <property type="entry name" value="HTH_XRE"/>
    <property type="match status" value="1"/>
</dbReference>
<dbReference type="GO" id="GO:0003677">
    <property type="term" value="F:DNA binding"/>
    <property type="evidence" value="ECO:0007669"/>
    <property type="project" value="InterPro"/>
</dbReference>
<dbReference type="Gene3D" id="1.10.260.40">
    <property type="entry name" value="lambda repressor-like DNA-binding domains"/>
    <property type="match status" value="1"/>
</dbReference>
<evidence type="ECO:0000313" key="2">
    <source>
        <dbReference type="EMBL" id="KOA64460.1"/>
    </source>
</evidence>
<gene>
    <name evidence="2" type="ORF">BBM1114_08420</name>
</gene>
<comment type="caution">
    <text evidence="2">The sequence shown here is derived from an EMBL/GenBank/DDBJ whole genome shotgun (WGS) entry which is preliminary data.</text>
</comment>